<dbReference type="InterPro" id="IPR003152">
    <property type="entry name" value="FATC_dom"/>
</dbReference>
<dbReference type="Gene3D" id="3.90.640.10">
    <property type="entry name" value="Actin, Chain A, domain 4"/>
    <property type="match status" value="1"/>
</dbReference>
<dbReference type="Gene3D" id="1.25.10.10">
    <property type="entry name" value="Leucine-rich Repeat Variant"/>
    <property type="match status" value="3"/>
</dbReference>
<dbReference type="GO" id="GO:0080090">
    <property type="term" value="P:regulation of primary metabolic process"/>
    <property type="evidence" value="ECO:0007669"/>
    <property type="project" value="UniProtKB-ARBA"/>
</dbReference>
<feature type="region of interest" description="Disordered" evidence="13">
    <location>
        <begin position="2892"/>
        <end position="2915"/>
    </location>
</feature>
<dbReference type="Gene3D" id="1.25.40.10">
    <property type="entry name" value="Tetratricopeptide repeat domain"/>
    <property type="match status" value="1"/>
</dbReference>
<dbReference type="EC" id="2.7.11.1" evidence="2"/>
<dbReference type="FunFam" id="1.10.1070.11:FF:000029">
    <property type="entry name" value="Serine/threonine-protein kinase TOR"/>
    <property type="match status" value="1"/>
</dbReference>
<dbReference type="PROSITE" id="PS00915">
    <property type="entry name" value="PI3_4_KINASE_1"/>
    <property type="match status" value="1"/>
</dbReference>
<comment type="catalytic activity">
    <reaction evidence="11">
        <text>L-seryl-[protein] + ATP = O-phospho-L-seryl-[protein] + ADP + H(+)</text>
        <dbReference type="Rhea" id="RHEA:17989"/>
        <dbReference type="Rhea" id="RHEA-COMP:9863"/>
        <dbReference type="Rhea" id="RHEA-COMP:11604"/>
        <dbReference type="ChEBI" id="CHEBI:15378"/>
        <dbReference type="ChEBI" id="CHEBI:29999"/>
        <dbReference type="ChEBI" id="CHEBI:30616"/>
        <dbReference type="ChEBI" id="CHEBI:83421"/>
        <dbReference type="ChEBI" id="CHEBI:456216"/>
        <dbReference type="EC" id="2.7.11.1"/>
    </reaction>
</comment>
<evidence type="ECO:0000256" key="9">
    <source>
        <dbReference type="ARBA" id="ARBA00023306"/>
    </source>
</evidence>
<dbReference type="Proteomes" id="UP001148786">
    <property type="component" value="Unassembled WGS sequence"/>
</dbReference>
<dbReference type="GO" id="GO:0005886">
    <property type="term" value="C:plasma membrane"/>
    <property type="evidence" value="ECO:0007669"/>
    <property type="project" value="UniProtKB-ARBA"/>
</dbReference>
<dbReference type="InterPro" id="IPR000403">
    <property type="entry name" value="PI3/4_kinase_cat_dom"/>
</dbReference>
<dbReference type="SMART" id="SM01346">
    <property type="entry name" value="DUF3385"/>
    <property type="match status" value="1"/>
</dbReference>
<comment type="similarity">
    <text evidence="12">Belongs to the actin family.</text>
</comment>
<dbReference type="Pfam" id="PF00454">
    <property type="entry name" value="PI3_PI4_kinase"/>
    <property type="match status" value="1"/>
</dbReference>
<reference evidence="17" key="1">
    <citation type="submission" date="2022-07" db="EMBL/GenBank/DDBJ databases">
        <title>Genome Sequence of Agrocybe chaxingu.</title>
        <authorList>
            <person name="Buettner E."/>
        </authorList>
    </citation>
    <scope>NUCLEOTIDE SEQUENCE</scope>
    <source>
        <strain evidence="17">MP-N11</strain>
    </source>
</reference>
<dbReference type="InterPro" id="IPR003151">
    <property type="entry name" value="PIK-rel_kinase_FAT"/>
</dbReference>
<evidence type="ECO:0000256" key="1">
    <source>
        <dbReference type="ARBA" id="ARBA00011031"/>
    </source>
</evidence>
<keyword evidence="8" id="KW-0067">ATP-binding</keyword>
<comment type="similarity">
    <text evidence="1">Belongs to the PI3/PI4-kinase family.</text>
</comment>
<accession>A0A9W8MXC5</accession>
<dbReference type="PANTHER" id="PTHR11139:SF9">
    <property type="entry name" value="SERINE_THREONINE-PROTEIN KINASE MTOR"/>
    <property type="match status" value="1"/>
</dbReference>
<evidence type="ECO:0000256" key="4">
    <source>
        <dbReference type="ARBA" id="ARBA00022679"/>
    </source>
</evidence>
<gene>
    <name evidence="17" type="ORF">NLJ89_g2853</name>
</gene>
<dbReference type="SMART" id="SM01345">
    <property type="entry name" value="Rapamycin_bind"/>
    <property type="match status" value="1"/>
</dbReference>
<dbReference type="InterPro" id="IPR011989">
    <property type="entry name" value="ARM-like"/>
</dbReference>
<dbReference type="InterPro" id="IPR024585">
    <property type="entry name" value="mTOR_dom"/>
</dbReference>
<comment type="caution">
    <text evidence="17">The sequence shown here is derived from an EMBL/GenBank/DDBJ whole genome shotgun (WGS) entry which is preliminary data.</text>
</comment>
<evidence type="ECO:0000256" key="3">
    <source>
        <dbReference type="ARBA" id="ARBA00022527"/>
    </source>
</evidence>
<dbReference type="GO" id="GO:0038202">
    <property type="term" value="P:TORC1 signaling"/>
    <property type="evidence" value="ECO:0007669"/>
    <property type="project" value="TreeGrafter"/>
</dbReference>
<dbReference type="GO" id="GO:0031932">
    <property type="term" value="C:TORC2 complex"/>
    <property type="evidence" value="ECO:0007669"/>
    <property type="project" value="TreeGrafter"/>
</dbReference>
<evidence type="ECO:0000259" key="16">
    <source>
        <dbReference type="PROSITE" id="PS51190"/>
    </source>
</evidence>
<dbReference type="PROSITE" id="PS51190">
    <property type="entry name" value="FATC"/>
    <property type="match status" value="1"/>
</dbReference>
<feature type="domain" description="FATC" evidence="16">
    <location>
        <begin position="2332"/>
        <end position="2392"/>
    </location>
</feature>
<dbReference type="Pfam" id="PF02260">
    <property type="entry name" value="FATC"/>
    <property type="match status" value="1"/>
</dbReference>
<dbReference type="Gene3D" id="1.20.120.150">
    <property type="entry name" value="FKBP12-rapamycin binding domain"/>
    <property type="match status" value="1"/>
</dbReference>
<evidence type="ECO:0000259" key="14">
    <source>
        <dbReference type="PROSITE" id="PS50290"/>
    </source>
</evidence>
<evidence type="ECO:0000256" key="12">
    <source>
        <dbReference type="RuleBase" id="RU000487"/>
    </source>
</evidence>
<dbReference type="PROSITE" id="PS00916">
    <property type="entry name" value="PI3_4_KINASE_2"/>
    <property type="match status" value="1"/>
</dbReference>
<dbReference type="InterPro" id="IPR004000">
    <property type="entry name" value="Actin"/>
</dbReference>
<keyword evidence="6" id="KW-0547">Nucleotide-binding</keyword>
<name>A0A9W8MXC5_9AGAR</name>
<evidence type="ECO:0000256" key="13">
    <source>
        <dbReference type="SAM" id="MobiDB-lite"/>
    </source>
</evidence>
<dbReference type="InterPro" id="IPR036738">
    <property type="entry name" value="FRB_sf"/>
</dbReference>
<dbReference type="OrthoDB" id="381190at2759"/>
<dbReference type="Pfam" id="PF11865">
    <property type="entry name" value="mTOR_dom"/>
    <property type="match status" value="1"/>
</dbReference>
<dbReference type="PANTHER" id="PTHR11139">
    <property type="entry name" value="ATAXIA TELANGIECTASIA MUTATED ATM -RELATED"/>
    <property type="match status" value="1"/>
</dbReference>
<keyword evidence="3" id="KW-0723">Serine/threonine-protein kinase</keyword>
<dbReference type="SUPFAM" id="SSF53067">
    <property type="entry name" value="Actin-like ATPase domain"/>
    <property type="match status" value="2"/>
</dbReference>
<dbReference type="PROSITE" id="PS50290">
    <property type="entry name" value="PI3_4_KINASE_3"/>
    <property type="match status" value="1"/>
</dbReference>
<keyword evidence="7" id="KW-0418">Kinase</keyword>
<dbReference type="InterPro" id="IPR011009">
    <property type="entry name" value="Kinase-like_dom_sf"/>
</dbReference>
<feature type="region of interest" description="Disordered" evidence="13">
    <location>
        <begin position="2825"/>
        <end position="2878"/>
    </location>
</feature>
<dbReference type="CDD" id="cd05169">
    <property type="entry name" value="PIKKc_TOR"/>
    <property type="match status" value="1"/>
</dbReference>
<evidence type="ECO:0000256" key="11">
    <source>
        <dbReference type="ARBA" id="ARBA00048679"/>
    </source>
</evidence>
<dbReference type="Pfam" id="PF08771">
    <property type="entry name" value="FRB_dom"/>
    <property type="match status" value="1"/>
</dbReference>
<evidence type="ECO:0000256" key="2">
    <source>
        <dbReference type="ARBA" id="ARBA00012513"/>
    </source>
</evidence>
<dbReference type="InterPro" id="IPR014009">
    <property type="entry name" value="PIK_FAT"/>
</dbReference>
<dbReference type="InterPro" id="IPR018936">
    <property type="entry name" value="PI3/4_kinase_CS"/>
</dbReference>
<keyword evidence="18" id="KW-1185">Reference proteome</keyword>
<dbReference type="SMART" id="SM00268">
    <property type="entry name" value="ACTIN"/>
    <property type="match status" value="1"/>
</dbReference>
<dbReference type="InterPro" id="IPR009076">
    <property type="entry name" value="FRB_dom"/>
</dbReference>
<keyword evidence="9" id="KW-0131">Cell cycle</keyword>
<dbReference type="InterPro" id="IPR016024">
    <property type="entry name" value="ARM-type_fold"/>
</dbReference>
<dbReference type="EMBL" id="JANKHO010000189">
    <property type="protein sequence ID" value="KAJ3513603.1"/>
    <property type="molecule type" value="Genomic_DNA"/>
</dbReference>
<dbReference type="SMART" id="SM00146">
    <property type="entry name" value="PI3Kc"/>
    <property type="match status" value="1"/>
</dbReference>
<keyword evidence="4" id="KW-0808">Transferase</keyword>
<dbReference type="GO" id="GO:0016242">
    <property type="term" value="P:negative regulation of macroautophagy"/>
    <property type="evidence" value="ECO:0007669"/>
    <property type="project" value="TreeGrafter"/>
</dbReference>
<dbReference type="Gene3D" id="3.30.420.40">
    <property type="match status" value="2"/>
</dbReference>
<dbReference type="CDD" id="cd10206">
    <property type="entry name" value="ASKHA_NBD_Arp8-like"/>
    <property type="match status" value="1"/>
</dbReference>
<dbReference type="InterPro" id="IPR011990">
    <property type="entry name" value="TPR-like_helical_dom_sf"/>
</dbReference>
<protein>
    <recommendedName>
        <fullName evidence="2">non-specific serine/threonine protein kinase</fullName>
        <ecNumber evidence="2">2.7.11.1</ecNumber>
    </recommendedName>
</protein>
<feature type="compositionally biased region" description="Low complexity" evidence="13">
    <location>
        <begin position="2896"/>
        <end position="2910"/>
    </location>
</feature>
<proteinExistence type="inferred from homology"/>
<dbReference type="FunFam" id="1.20.120.150:FF:000001">
    <property type="entry name" value="Serine/threonine-protein kinase TOR"/>
    <property type="match status" value="1"/>
</dbReference>
<dbReference type="InterPro" id="IPR036940">
    <property type="entry name" value="PI3/4_kinase_cat_sf"/>
</dbReference>
<dbReference type="GO" id="GO:0044877">
    <property type="term" value="F:protein-containing complex binding"/>
    <property type="evidence" value="ECO:0007669"/>
    <property type="project" value="InterPro"/>
</dbReference>
<dbReference type="Gene3D" id="1.10.1070.11">
    <property type="entry name" value="Phosphatidylinositol 3-/4-kinase, catalytic domain"/>
    <property type="match status" value="1"/>
</dbReference>
<dbReference type="FunFam" id="1.25.10.10:FF:000371">
    <property type="entry name" value="Serine/threonine-protein kinase TOR"/>
    <property type="match status" value="1"/>
</dbReference>
<feature type="domain" description="FAT" evidence="15">
    <location>
        <begin position="1266"/>
        <end position="1813"/>
    </location>
</feature>
<organism evidence="17 18">
    <name type="scientific">Agrocybe chaxingu</name>
    <dbReference type="NCBI Taxonomy" id="84603"/>
    <lineage>
        <taxon>Eukaryota</taxon>
        <taxon>Fungi</taxon>
        <taxon>Dikarya</taxon>
        <taxon>Basidiomycota</taxon>
        <taxon>Agaricomycotina</taxon>
        <taxon>Agaricomycetes</taxon>
        <taxon>Agaricomycetidae</taxon>
        <taxon>Agaricales</taxon>
        <taxon>Agaricineae</taxon>
        <taxon>Strophariaceae</taxon>
        <taxon>Agrocybe</taxon>
    </lineage>
</organism>
<dbReference type="Gene3D" id="3.30.1010.10">
    <property type="entry name" value="Phosphatidylinositol 3-kinase Catalytic Subunit, Chain A, domain 4"/>
    <property type="match status" value="1"/>
</dbReference>
<feature type="compositionally biased region" description="Pro residues" evidence="13">
    <location>
        <begin position="2826"/>
        <end position="2840"/>
    </location>
</feature>
<dbReference type="PROSITE" id="PS51189">
    <property type="entry name" value="FAT"/>
    <property type="match status" value="1"/>
</dbReference>
<evidence type="ECO:0000259" key="15">
    <source>
        <dbReference type="PROSITE" id="PS51189"/>
    </source>
</evidence>
<evidence type="ECO:0000256" key="6">
    <source>
        <dbReference type="ARBA" id="ARBA00022741"/>
    </source>
</evidence>
<dbReference type="GO" id="GO:0005634">
    <property type="term" value="C:nucleus"/>
    <property type="evidence" value="ECO:0007669"/>
    <property type="project" value="TreeGrafter"/>
</dbReference>
<dbReference type="GO" id="GO:0004674">
    <property type="term" value="F:protein serine/threonine kinase activity"/>
    <property type="evidence" value="ECO:0007669"/>
    <property type="project" value="UniProtKB-KW"/>
</dbReference>
<evidence type="ECO:0000256" key="8">
    <source>
        <dbReference type="ARBA" id="ARBA00022840"/>
    </source>
</evidence>
<evidence type="ECO:0000313" key="18">
    <source>
        <dbReference type="Proteomes" id="UP001148786"/>
    </source>
</evidence>
<evidence type="ECO:0000256" key="7">
    <source>
        <dbReference type="ARBA" id="ARBA00022777"/>
    </source>
</evidence>
<dbReference type="FunFam" id="3.30.1010.10:FF:000006">
    <property type="entry name" value="Serine/threonine-protein kinase TOR"/>
    <property type="match status" value="1"/>
</dbReference>
<dbReference type="SUPFAM" id="SSF47212">
    <property type="entry name" value="FKBP12-rapamycin-binding domain of FKBP-rapamycin-associated protein (FRAP)"/>
    <property type="match status" value="1"/>
</dbReference>
<dbReference type="InterPro" id="IPR043129">
    <property type="entry name" value="ATPase_NBD"/>
</dbReference>
<dbReference type="GO" id="GO:0031931">
    <property type="term" value="C:TORC1 complex"/>
    <property type="evidence" value="ECO:0007669"/>
    <property type="project" value="TreeGrafter"/>
</dbReference>
<dbReference type="GO" id="GO:0005524">
    <property type="term" value="F:ATP binding"/>
    <property type="evidence" value="ECO:0007669"/>
    <property type="project" value="UniProtKB-KW"/>
</dbReference>
<evidence type="ECO:0000313" key="17">
    <source>
        <dbReference type="EMBL" id="KAJ3513603.1"/>
    </source>
</evidence>
<keyword evidence="5" id="KW-0677">Repeat</keyword>
<dbReference type="InterPro" id="IPR026683">
    <property type="entry name" value="TOR_cat"/>
</dbReference>
<dbReference type="SUPFAM" id="SSF56112">
    <property type="entry name" value="Protein kinase-like (PK-like)"/>
    <property type="match status" value="1"/>
</dbReference>
<dbReference type="SUPFAM" id="SSF48371">
    <property type="entry name" value="ARM repeat"/>
    <property type="match status" value="2"/>
</dbReference>
<dbReference type="Pfam" id="PF00022">
    <property type="entry name" value="Actin"/>
    <property type="match status" value="2"/>
</dbReference>
<feature type="domain" description="PI3K/PI4K catalytic" evidence="14">
    <location>
        <begin position="1975"/>
        <end position="2286"/>
    </location>
</feature>
<dbReference type="InterPro" id="IPR050517">
    <property type="entry name" value="DDR_Repair_Kinase"/>
</dbReference>
<dbReference type="Pfam" id="PF02259">
    <property type="entry name" value="FAT"/>
    <property type="match status" value="1"/>
</dbReference>
<comment type="catalytic activity">
    <reaction evidence="10">
        <text>L-threonyl-[protein] + ATP = O-phospho-L-threonyl-[protein] + ADP + H(+)</text>
        <dbReference type="Rhea" id="RHEA:46608"/>
        <dbReference type="Rhea" id="RHEA-COMP:11060"/>
        <dbReference type="Rhea" id="RHEA-COMP:11605"/>
        <dbReference type="ChEBI" id="CHEBI:15378"/>
        <dbReference type="ChEBI" id="CHEBI:30013"/>
        <dbReference type="ChEBI" id="CHEBI:30616"/>
        <dbReference type="ChEBI" id="CHEBI:61977"/>
        <dbReference type="ChEBI" id="CHEBI:456216"/>
        <dbReference type="EC" id="2.7.11.1"/>
    </reaction>
</comment>
<sequence>MASAVQSNQPDRLNQIFNGLKNRNADIRMQAAEELMCFVSMNIAEMSSDAAAKLWDDNINRRLFELTHSQNSVDAFEKLLQVDQEETIESKRTLFRFYNYVKHLLPNHDVNLMLAASKTLGQIAEIGGSAFGERFMDYEVPAAIELMQPDKQESPRYAGVLILKELARNSPTYFHSHIDVVFDNILVPLRDQRVIVREGAAELLAACLEIVTSRERQGRTPYLSKILQDAQTGLKQNQPEVIHGSLLTLRELLLHAGMFMREHFLDTADQVLRFRSHRDLLVRKMVITMIPSLAAYDTQTFTEHFLHKAMAHLLTQLEKPNERSFGTSIASSVYDNTLTAPLAFIAIGHTATAVGSDMKPFLDSIMQPIKAGLQGRGRKNAPSEEPIFQCIGMLASAVGPNLTKLLHDQLDLMLACGLSEPLVQALTAIAKCIPPLLKTIQDRLLDLLSHILSGQPYKPLGSPPSLPRTDGPAANRDLNATQINGVDKSPELITLALKTLGSFDFSGHVLNEFVRGSALPYLEDDNPEVRRAAALTCCRLFVKDPICYQASSHAIEVISDVLDKLLTVGIADPDAKIRQTVLSSLHERFDKHLAQAENVRSLFIALNDEVFDNRVTAVSLIGRLAKHNPAYVMPSLRKALIQLLTELEYSTVMRNREECTRLLTLLVSATQRLIKPYALNMLRVLLPKANDGNPAVAANVLMCLGELTCVGGEDAMQQVPELMQVIISRLSDPSLIKRDAALHTLGQVCSSTGYVVQPLIDFPQLLPLLGRILRTETNQPVRREVVKVLGILGALDPYRRKSRPDEDLSSETAVAAVNQVPVTLHSPNPSSDDYFQTVVITSLLAILKDQALSSHHHTVIEAIMSIFKTQGLKCVTFLPQIIPAFASVTTGSAARLQEFHLQQLAILIGIIKQHVRNYTPEVFNLVTGLWENATLQLPIVSLIEALGKALDAEFKPFLPSVLPLILKVFDGELTEKRINTQIKIFDAFLTFGANIEEYLHLVIPIIVKSYERQEYVERPESLTALRKRAIQTIDGLSRRVNFSDHASRIIHPLVRVLEGGNNELRMTVMDTLCSLVIQLGSDFAIFVPTINKCLLRNRIPHPKYENLISKLLNGERLPQEAGVLELLLSENAKAPEFSAPAEATKMTVNQQHLKQAWDISQVTTRNDWIEWMHRLGVEFMKESPSHALRACMSLVDIHPPLAKELFNAAFLSCWSELYDQYQEDLVRSIEYAITSSTAPSELIHRLLNLAEFMEHEEKPLPIEHRTLGEYAMKYMAYAKALHYKELEYFSESSPAVIEALISINTRLQQHDAAWGTLLTAREQYDVTKHEEWYERLGRWQEALAAYERKAELDPNAPDVRIGRMKCLHALGEWDQLAVQVDEVWQNANAEDRREIAPMAAAAAWSLNEWDSMDDYIATMKPDSPDRAFYRAILSVHQNQFPKALVHIAKARDLLDPELTSFVGEGYGRSYNVMVRAQMLSELEEIIAFKQYADQPERQMTMRKTWMKRIQGCQPDVEVWQRILQVRTLVLNPEDDPMMWIKFANLCRKNDRMVLAEKTINSLLSPNRRIDEHHHSKAPPNVVYAQLKYMWSTGAKDDSLNFLRQFSASLARDVLQETNPQTQRSHVSKQKIAELSKLVARCYYKQGEWQVALKDDWGSRNIQDILHSYHLATRYDTSWYKAWHTWALANFDVIAFMEGQTEGRASDIVGDGLAVHVVQAVEGFFRSIALRNQDALQDTLRLLTLWFKYGAHEDVSNAMGNGFSTVEVDTWLEIIARIQTPHANIRRNINHLLTDVGKHHPQALIYPLTVASKSSSVARQNAATAIMERMREHSPTIVSQALIVSRELIRVAILWYELWHEGLEEASRLFFSEKNAAGMIAALEPLHELLEAGPTTARETSFAQVFGRELHEAREACRRYRNYGDTSELDRAWDIYYGVFKRVEKSLPQLTTLDLQYVSPSLLKARNLDLAVPGTYQAGRPIIKIASFATKLTVIVSKQRPRRLSLKGHEDLRQDERVMQLFGLVNTLLSVDTSSFKRRLHIQRYPVIPLAPNAGLLGWVQDSDTLHVLIRDYRESRKVLLNIEYRLMLQMAPDYENLCLLQKIEVFEYALENTTGQDLYRVLWLKSDNSEHWLERRATYTRSLAVNSMVGHILGLGDRHPSNVLLERSTGKVVHIDFGDCFEVAMHREKFPEKVPFRLTRMLTHAMEVSGIEGSFRNTCEITMTVLRDNKESLMAVLEAFVYDPLINWRLMQTEVEARRTEEPAMDPERQAEFARVAGHPQGPMRKLKADENDIFNDEGQPGGAQEVRNEKALFVYNRVLNKITGRDFNPEVVLSVPAQVEKLIEQATALENLCQCFSGCFNPKHASSTYLKSESQTIWARNAARKGKAPFIEESAQDQRRGSQVIVIHPGSRFLRVGRASDVNPVSVPCVVGRKSKIPLEPPERVKLVCRPRKRVEEEIMADGIQESDPFDAKLAAITISLRDRMRFYKLRITPNATKLASTFNEQFKPERIAEHNDFQMEWIDGTKTDEVLALRLIDPIGSNYMVKWPIYGPNFNTRDYASRQAILSDLEDLLRSTLRDRLNIPSSDFKNYSVILVIPDFYDRSYVRELVDLLLVTLGFKQLCAQQESLAATYGAGISNACVVDIGATKTSIACVDEGLVLPETRMSLNIGGDDITEFLSVLLDRIKFPYRDLDLNRSYDWNVMEDLKVRLCTLADVTKTDVALNLYDFIVRRPNQLTEKYGLRAYDEIILAPMCLFEPRVVEFDSKRANFHPTSQYVTEEIIGHQGDYVVGFQTARRVSDLSDRFVETNAMVISTQHLMPTVQQPPPEAAAVPPPAAPINGTQETATPSKIDPDAEPMEVDADSVVPTPPEAPAVDGPVEVIDMDDESKASLAQPPQTSQIPQAQQPAPAPPSYPGGFAIDVCFEASKLPLDVAIFNSARAAGGDEKIRKYLQAVLVIGGTALIPGMAHALESRLQAIATPLVPNMEKVQIIPPPKEVDPRVLAWKGAAVLAKMDSVSELWITASDWDVFGMRALKERCFYL</sequence>
<dbReference type="SMART" id="SM01343">
    <property type="entry name" value="FATC"/>
    <property type="match status" value="1"/>
</dbReference>
<evidence type="ECO:0000256" key="10">
    <source>
        <dbReference type="ARBA" id="ARBA00047899"/>
    </source>
</evidence>
<dbReference type="GO" id="GO:0005737">
    <property type="term" value="C:cytoplasm"/>
    <property type="evidence" value="ECO:0007669"/>
    <property type="project" value="TreeGrafter"/>
</dbReference>
<evidence type="ECO:0000256" key="5">
    <source>
        <dbReference type="ARBA" id="ARBA00022737"/>
    </source>
</evidence>